<name>A0A1M4U000_9FLAO</name>
<organism evidence="1 2">
    <name type="scientific">Arenibacter palladensis</name>
    <dbReference type="NCBI Taxonomy" id="237373"/>
    <lineage>
        <taxon>Bacteria</taxon>
        <taxon>Pseudomonadati</taxon>
        <taxon>Bacteroidota</taxon>
        <taxon>Flavobacteriia</taxon>
        <taxon>Flavobacteriales</taxon>
        <taxon>Flavobacteriaceae</taxon>
        <taxon>Arenibacter</taxon>
    </lineage>
</organism>
<proteinExistence type="predicted"/>
<reference evidence="2" key="1">
    <citation type="submission" date="2016-11" db="EMBL/GenBank/DDBJ databases">
        <authorList>
            <person name="Varghese N."/>
            <person name="Submissions S."/>
        </authorList>
    </citation>
    <scope>NUCLEOTIDE SEQUENCE [LARGE SCALE GENOMIC DNA]</scope>
    <source>
        <strain evidence="2">DSM 17539</strain>
    </source>
</reference>
<protein>
    <submittedName>
        <fullName evidence="1">Uncharacterized protein</fullName>
    </submittedName>
</protein>
<keyword evidence="2" id="KW-1185">Reference proteome</keyword>
<gene>
    <name evidence="1" type="ORF">SAMN03080594_101442</name>
</gene>
<accession>A0A1M4U000</accession>
<evidence type="ECO:0000313" key="1">
    <source>
        <dbReference type="EMBL" id="SHE50029.1"/>
    </source>
</evidence>
<dbReference type="AlphaFoldDB" id="A0A1M4U000"/>
<evidence type="ECO:0000313" key="2">
    <source>
        <dbReference type="Proteomes" id="UP000184406"/>
    </source>
</evidence>
<dbReference type="Proteomes" id="UP000184406">
    <property type="component" value="Unassembled WGS sequence"/>
</dbReference>
<sequence length="44" mass="5250">MLLILKLLRYFNYSNLVYLSLIDTFALKKVLKINLSNSRIKVNY</sequence>
<dbReference type="EMBL" id="FQUX01000001">
    <property type="protein sequence ID" value="SHE50029.1"/>
    <property type="molecule type" value="Genomic_DNA"/>
</dbReference>